<feature type="compositionally biased region" description="Polar residues" evidence="1">
    <location>
        <begin position="1"/>
        <end position="12"/>
    </location>
</feature>
<proteinExistence type="predicted"/>
<reference evidence="2" key="1">
    <citation type="submission" date="2021-08" db="EMBL/GenBank/DDBJ databases">
        <authorList>
            <person name="Misof B."/>
            <person name="Oliver O."/>
            <person name="Podsiadlowski L."/>
            <person name="Donath A."/>
            <person name="Peters R."/>
            <person name="Mayer C."/>
            <person name="Rust J."/>
            <person name="Gunkel S."/>
            <person name="Lesny P."/>
            <person name="Martin S."/>
            <person name="Oeyen J.P."/>
            <person name="Petersen M."/>
            <person name="Panagiotis P."/>
            <person name="Wilbrandt J."/>
            <person name="Tanja T."/>
        </authorList>
    </citation>
    <scope>NUCLEOTIDE SEQUENCE</scope>
    <source>
        <strain evidence="2">GBR_01_08_01A</strain>
        <tissue evidence="2">Thorax + abdomen</tissue>
    </source>
</reference>
<accession>A0AAD9RFV0</accession>
<dbReference type="AlphaFoldDB" id="A0AAD9RFV0"/>
<organism evidence="2 3">
    <name type="scientific">Odynerus spinipes</name>
    <dbReference type="NCBI Taxonomy" id="1348599"/>
    <lineage>
        <taxon>Eukaryota</taxon>
        <taxon>Metazoa</taxon>
        <taxon>Ecdysozoa</taxon>
        <taxon>Arthropoda</taxon>
        <taxon>Hexapoda</taxon>
        <taxon>Insecta</taxon>
        <taxon>Pterygota</taxon>
        <taxon>Neoptera</taxon>
        <taxon>Endopterygota</taxon>
        <taxon>Hymenoptera</taxon>
        <taxon>Apocrita</taxon>
        <taxon>Aculeata</taxon>
        <taxon>Vespoidea</taxon>
        <taxon>Vespidae</taxon>
        <taxon>Eumeninae</taxon>
        <taxon>Odynerus</taxon>
    </lineage>
</organism>
<feature type="region of interest" description="Disordered" evidence="1">
    <location>
        <begin position="1"/>
        <end position="28"/>
    </location>
</feature>
<keyword evidence="3" id="KW-1185">Reference proteome</keyword>
<evidence type="ECO:0000313" key="3">
    <source>
        <dbReference type="Proteomes" id="UP001258017"/>
    </source>
</evidence>
<dbReference type="Proteomes" id="UP001258017">
    <property type="component" value="Unassembled WGS sequence"/>
</dbReference>
<reference evidence="2" key="2">
    <citation type="journal article" date="2023" name="Commun. Biol.">
        <title>Intrasexual cuticular hydrocarbon dimorphism in a wasp sheds light on hydrocarbon biosynthesis genes in Hymenoptera.</title>
        <authorList>
            <person name="Moris V.C."/>
            <person name="Podsiadlowski L."/>
            <person name="Martin S."/>
            <person name="Oeyen J.P."/>
            <person name="Donath A."/>
            <person name="Petersen M."/>
            <person name="Wilbrandt J."/>
            <person name="Misof B."/>
            <person name="Liedtke D."/>
            <person name="Thamm M."/>
            <person name="Scheiner R."/>
            <person name="Schmitt T."/>
            <person name="Niehuis O."/>
        </authorList>
    </citation>
    <scope>NUCLEOTIDE SEQUENCE</scope>
    <source>
        <strain evidence="2">GBR_01_08_01A</strain>
    </source>
</reference>
<gene>
    <name evidence="2" type="ORF">KPH14_012600</name>
</gene>
<comment type="caution">
    <text evidence="2">The sequence shown here is derived from an EMBL/GenBank/DDBJ whole genome shotgun (WGS) entry which is preliminary data.</text>
</comment>
<name>A0AAD9RFV0_9HYME</name>
<protein>
    <submittedName>
        <fullName evidence="2">Uncharacterized protein</fullName>
    </submittedName>
</protein>
<dbReference type="EMBL" id="JAIFRP010000478">
    <property type="protein sequence ID" value="KAK2578256.1"/>
    <property type="molecule type" value="Genomic_DNA"/>
</dbReference>
<evidence type="ECO:0000313" key="2">
    <source>
        <dbReference type="EMBL" id="KAK2578256.1"/>
    </source>
</evidence>
<sequence>MDITNVTEMTNQKSKRKRSTSPFGSTKRKRWTDIERCAILTRFSEDINKSHLPSSADITDLKYKNACLKDQSVNAYNKQMEEVLNNNLDESIVFDPTSCSYVSEDKYVCVN</sequence>
<evidence type="ECO:0000256" key="1">
    <source>
        <dbReference type="SAM" id="MobiDB-lite"/>
    </source>
</evidence>